<feature type="compositionally biased region" description="Polar residues" evidence="1">
    <location>
        <begin position="79"/>
        <end position="91"/>
    </location>
</feature>
<protein>
    <submittedName>
        <fullName evidence="2">Uncharacterized protein</fullName>
    </submittedName>
</protein>
<proteinExistence type="predicted"/>
<name>A0A0F2MIE6_SPOSC</name>
<dbReference type="EMBL" id="AXCR01000001">
    <property type="protein sequence ID" value="KJR89417.1"/>
    <property type="molecule type" value="Genomic_DNA"/>
</dbReference>
<feature type="region of interest" description="Disordered" evidence="1">
    <location>
        <begin position="65"/>
        <end position="91"/>
    </location>
</feature>
<gene>
    <name evidence="2" type="ORF">SPSK_06790</name>
</gene>
<accession>A0A0F2MIE6</accession>
<reference evidence="2 3" key="2">
    <citation type="journal article" date="2015" name="Eukaryot. Cell">
        <title>Asexual propagation of a virulent clone complex in a human and feline outbreak of sporotrichosis.</title>
        <authorList>
            <person name="Teixeira Mde M."/>
            <person name="Rodrigues A.M."/>
            <person name="Tsui C.K."/>
            <person name="de Almeida L.G."/>
            <person name="Van Diepeningen A.D."/>
            <person name="van den Ende B.G."/>
            <person name="Fernandes G.F."/>
            <person name="Kano R."/>
            <person name="Hamelin R.C."/>
            <person name="Lopes-Bezerra L.M."/>
            <person name="Vasconcelos A.T."/>
            <person name="de Hoog S."/>
            <person name="de Camargo Z.P."/>
            <person name="Felipe M.S."/>
        </authorList>
    </citation>
    <scope>NUCLEOTIDE SEQUENCE [LARGE SCALE GENOMIC DNA]</scope>
    <source>
        <strain evidence="2 3">1099-18</strain>
    </source>
</reference>
<dbReference type="GeneID" id="27668762"/>
<dbReference type="Proteomes" id="UP000033710">
    <property type="component" value="Unassembled WGS sequence"/>
</dbReference>
<sequence length="91" mass="10061">MFVFFSLFLPSPPPAPHVLPSSLASRCSLFTDKTAWRTALARPTLQNNLQNTAAELGVNQDMHKTHTGMDEIDEPNNRKPPTTTSGTIQRV</sequence>
<dbReference type="VEuPathDB" id="FungiDB:SPSK_06790"/>
<organism evidence="2 3">
    <name type="scientific">Sporothrix schenckii 1099-18</name>
    <dbReference type="NCBI Taxonomy" id="1397361"/>
    <lineage>
        <taxon>Eukaryota</taxon>
        <taxon>Fungi</taxon>
        <taxon>Dikarya</taxon>
        <taxon>Ascomycota</taxon>
        <taxon>Pezizomycotina</taxon>
        <taxon>Sordariomycetes</taxon>
        <taxon>Sordariomycetidae</taxon>
        <taxon>Ophiostomatales</taxon>
        <taxon>Ophiostomataceae</taxon>
        <taxon>Sporothrix</taxon>
    </lineage>
</organism>
<dbReference type="RefSeq" id="XP_016592093.1">
    <property type="nucleotide sequence ID" value="XM_016733485.1"/>
</dbReference>
<reference evidence="2 3" key="1">
    <citation type="journal article" date="2014" name="BMC Genomics">
        <title>Comparative genomics of the major fungal agents of human and animal Sporotrichosis: Sporothrix schenckii and Sporothrix brasiliensis.</title>
        <authorList>
            <person name="Teixeira M.M."/>
            <person name="de Almeida L.G."/>
            <person name="Kubitschek-Barreira P."/>
            <person name="Alves F.L."/>
            <person name="Kioshima E.S."/>
            <person name="Abadio A.K."/>
            <person name="Fernandes L."/>
            <person name="Derengowski L.S."/>
            <person name="Ferreira K.S."/>
            <person name="Souza R.C."/>
            <person name="Ruiz J.C."/>
            <person name="de Andrade N.C."/>
            <person name="Paes H.C."/>
            <person name="Nicola A.M."/>
            <person name="Albuquerque P."/>
            <person name="Gerber A.L."/>
            <person name="Martins V.P."/>
            <person name="Peconick L.D."/>
            <person name="Neto A.V."/>
            <person name="Chaucanez C.B."/>
            <person name="Silva P.A."/>
            <person name="Cunha O.L."/>
            <person name="de Oliveira F.F."/>
            <person name="dos Santos T.C."/>
            <person name="Barros A.L."/>
            <person name="Soares M.A."/>
            <person name="de Oliveira L.M."/>
            <person name="Marini M.M."/>
            <person name="Villalobos-Duno H."/>
            <person name="Cunha M.M."/>
            <person name="de Hoog S."/>
            <person name="da Silveira J.F."/>
            <person name="Henrissat B."/>
            <person name="Nino-Vega G.A."/>
            <person name="Cisalpino P.S."/>
            <person name="Mora-Montes H.M."/>
            <person name="Almeida S.R."/>
            <person name="Stajich J.E."/>
            <person name="Lopes-Bezerra L.M."/>
            <person name="Vasconcelos A.T."/>
            <person name="Felipe M.S."/>
        </authorList>
    </citation>
    <scope>NUCLEOTIDE SEQUENCE [LARGE SCALE GENOMIC DNA]</scope>
    <source>
        <strain evidence="2 3">1099-18</strain>
    </source>
</reference>
<evidence type="ECO:0000256" key="1">
    <source>
        <dbReference type="SAM" id="MobiDB-lite"/>
    </source>
</evidence>
<dbReference type="AlphaFoldDB" id="A0A0F2MIE6"/>
<dbReference type="KEGG" id="ssck:SPSK_06790"/>
<evidence type="ECO:0000313" key="3">
    <source>
        <dbReference type="Proteomes" id="UP000033710"/>
    </source>
</evidence>
<evidence type="ECO:0000313" key="2">
    <source>
        <dbReference type="EMBL" id="KJR89417.1"/>
    </source>
</evidence>
<comment type="caution">
    <text evidence="2">The sequence shown here is derived from an EMBL/GenBank/DDBJ whole genome shotgun (WGS) entry which is preliminary data.</text>
</comment>